<sequence>MGPRCAHYFNRKFWKFHNYKVEMGKDKNNQNRSKSKKTASEDLFAAYDPLEELAGGKSHPLIEACRDGDVKQLEDLLLHYAMYDKPVRVFDGHILLKSTHRFDDTLVLSETKDKTTPLIVAAGLGNLPAVDLLLKYLSKTDILRRDLHGRNAIYYAIISNTESCTSVALSLLDNCKNILNVIDCLTDSIAFTAIRLKNMKVFQYLLTSGLDLRYSFEDDQYEYSDYKTPDTLMAQCVFFDWADGLQVLIEAEAQTTKWKPDFRTPRLNYLFRLSHMEKHCSAWHLVFYLGRTQCLELMLNHGMTLSLIDRNVDGEQINLLFPFPLCLTLENDIWGKRDFIKFFLSMQSCSVFDEGYKVTAQACYNVGYSNARKLVVHPLVVALESVLNECTIEEHSAPESVEMLLGCGFSFNFNFVAVNAKVDSSIYWCNSYQKLLELSLDDVRVYAVLATVLQRAHEFAITSHCFTASCILEANYINNKLSLDSLLQKPLSLLLSILSKRSDSEIISFSNTVCVVGNKLALTSGEGNNKRAFLNKTACHWTSIAHLLLKGFHAFPDEDVDQISFPMVFLRDNEKQKLGVQCKSNVSPFQQMCQQSAVSSLMNLCRQAIRNQIGVVRLIKEPVWIPDVISDHNLSHSSGVSNSTGVPSIFDQLKIPTTLKLYLQYVPELIKYADHCKMLSK</sequence>
<dbReference type="InterPro" id="IPR036770">
    <property type="entry name" value="Ankyrin_rpt-contain_sf"/>
</dbReference>
<dbReference type="PROSITE" id="PS50225">
    <property type="entry name" value="SOCS"/>
    <property type="match status" value="1"/>
</dbReference>
<proteinExistence type="predicted"/>
<keyword evidence="3" id="KW-1185">Reference proteome</keyword>
<dbReference type="Gene3D" id="1.25.40.20">
    <property type="entry name" value="Ankyrin repeat-containing domain"/>
    <property type="match status" value="1"/>
</dbReference>
<feature type="domain" description="SOCS box" evidence="1">
    <location>
        <begin position="588"/>
        <end position="669"/>
    </location>
</feature>
<dbReference type="InterPro" id="IPR002110">
    <property type="entry name" value="Ankyrin_rpt"/>
</dbReference>
<dbReference type="EMBL" id="VXIV02003161">
    <property type="protein sequence ID" value="KAF6020565.1"/>
    <property type="molecule type" value="Genomic_DNA"/>
</dbReference>
<name>A0A7J7J369_BUGNE</name>
<dbReference type="Proteomes" id="UP000593567">
    <property type="component" value="Unassembled WGS sequence"/>
</dbReference>
<evidence type="ECO:0000313" key="2">
    <source>
        <dbReference type="EMBL" id="KAF6020565.1"/>
    </source>
</evidence>
<protein>
    <recommendedName>
        <fullName evidence="1">SOCS box domain-containing protein</fullName>
    </recommendedName>
</protein>
<accession>A0A7J7J369</accession>
<evidence type="ECO:0000259" key="1">
    <source>
        <dbReference type="PROSITE" id="PS50225"/>
    </source>
</evidence>
<dbReference type="InterPro" id="IPR001496">
    <property type="entry name" value="SOCS_box"/>
</dbReference>
<dbReference type="SMART" id="SM00248">
    <property type="entry name" value="ANK"/>
    <property type="match status" value="5"/>
</dbReference>
<dbReference type="SUPFAM" id="SSF48403">
    <property type="entry name" value="Ankyrin repeat"/>
    <property type="match status" value="1"/>
</dbReference>
<evidence type="ECO:0000313" key="3">
    <source>
        <dbReference type="Proteomes" id="UP000593567"/>
    </source>
</evidence>
<comment type="caution">
    <text evidence="2">The sequence shown here is derived from an EMBL/GenBank/DDBJ whole genome shotgun (WGS) entry which is preliminary data.</text>
</comment>
<reference evidence="2" key="1">
    <citation type="submission" date="2020-06" db="EMBL/GenBank/DDBJ databases">
        <title>Draft genome of Bugula neritina, a colonial animal packing powerful symbionts and potential medicines.</title>
        <authorList>
            <person name="Rayko M."/>
        </authorList>
    </citation>
    <scope>NUCLEOTIDE SEQUENCE [LARGE SCALE GENOMIC DNA]</scope>
    <source>
        <strain evidence="2">Kwan_BN1</strain>
    </source>
</reference>
<organism evidence="2 3">
    <name type="scientific">Bugula neritina</name>
    <name type="common">Brown bryozoan</name>
    <name type="synonym">Sertularia neritina</name>
    <dbReference type="NCBI Taxonomy" id="10212"/>
    <lineage>
        <taxon>Eukaryota</taxon>
        <taxon>Metazoa</taxon>
        <taxon>Spiralia</taxon>
        <taxon>Lophotrochozoa</taxon>
        <taxon>Bryozoa</taxon>
        <taxon>Gymnolaemata</taxon>
        <taxon>Cheilostomatida</taxon>
        <taxon>Flustrina</taxon>
        <taxon>Buguloidea</taxon>
        <taxon>Bugulidae</taxon>
        <taxon>Bugula</taxon>
    </lineage>
</organism>
<dbReference type="AlphaFoldDB" id="A0A7J7J369"/>
<gene>
    <name evidence="2" type="ORF">EB796_021133</name>
</gene>